<gene>
    <name evidence="2" type="ORF">LARI1_G001787</name>
</gene>
<dbReference type="GO" id="GO:0005524">
    <property type="term" value="F:ATP binding"/>
    <property type="evidence" value="ECO:0007669"/>
    <property type="project" value="InterPro"/>
</dbReference>
<dbReference type="OrthoDB" id="4062651at2759"/>
<protein>
    <recommendedName>
        <fullName evidence="1">Protein kinase domain-containing protein</fullName>
    </recommendedName>
</protein>
<reference evidence="2 3" key="1">
    <citation type="submission" date="2018-05" db="EMBL/GenBank/DDBJ databases">
        <title>Whole genome sequencing for identification of molecular markers to develop diagnostic detection tools for the regulated plant pathogen Lachnellula willkommii.</title>
        <authorList>
            <person name="Giroux E."/>
            <person name="Bilodeau G."/>
        </authorList>
    </citation>
    <scope>NUCLEOTIDE SEQUENCE [LARGE SCALE GENOMIC DNA]</scope>
    <source>
        <strain evidence="2 3">CBS 203.66</strain>
    </source>
</reference>
<comment type="caution">
    <text evidence="2">The sequence shown here is derived from an EMBL/GenBank/DDBJ whole genome shotgun (WGS) entry which is preliminary data.</text>
</comment>
<sequence length="337" mass="38302">MDQTTDATNSTPTMYSFSMQEMVTLEDSIFYTFMSRNKRFMIEITAERLEGEGSLIDEFYQFKDDLNDPDILCDFETWAIDPIHERVKNLVPVPVSRPTTLLEYYNADTHVFELYNQGSILKATELAFDPKIFGDASPKVSIIENAEIHLFKSREVPRDGIVSRSALPTVPLIPASRLVRAAGLDSIEEVMCEAPRIVRKREVEILARLQKISEHDPSIRTSRIVGLVNWDGQESLLMGMLLERINGTTLYDAMLNASVAERRRWMDQIDETVKRLHKHGIVWGDVKPDNVMIGPSGDAIIIDFGGGCTLQYVDMELQETKEGDLQDLKKLRSRLLS</sequence>
<evidence type="ECO:0000259" key="1">
    <source>
        <dbReference type="PROSITE" id="PS50011"/>
    </source>
</evidence>
<organism evidence="2 3">
    <name type="scientific">Lachnellula arida</name>
    <dbReference type="NCBI Taxonomy" id="1316785"/>
    <lineage>
        <taxon>Eukaryota</taxon>
        <taxon>Fungi</taxon>
        <taxon>Dikarya</taxon>
        <taxon>Ascomycota</taxon>
        <taxon>Pezizomycotina</taxon>
        <taxon>Leotiomycetes</taxon>
        <taxon>Helotiales</taxon>
        <taxon>Lachnaceae</taxon>
        <taxon>Lachnellula</taxon>
    </lineage>
</organism>
<dbReference type="PANTHER" id="PTHR44167:SF24">
    <property type="entry name" value="SERINE_THREONINE-PROTEIN KINASE CHK2"/>
    <property type="match status" value="1"/>
</dbReference>
<proteinExistence type="predicted"/>
<dbReference type="GO" id="GO:0005737">
    <property type="term" value="C:cytoplasm"/>
    <property type="evidence" value="ECO:0007669"/>
    <property type="project" value="TreeGrafter"/>
</dbReference>
<accession>A0A8T9BLD7</accession>
<dbReference type="GO" id="GO:0044773">
    <property type="term" value="P:mitotic DNA damage checkpoint signaling"/>
    <property type="evidence" value="ECO:0007669"/>
    <property type="project" value="TreeGrafter"/>
</dbReference>
<dbReference type="EMBL" id="QGMF01000039">
    <property type="protein sequence ID" value="TVY20808.1"/>
    <property type="molecule type" value="Genomic_DNA"/>
</dbReference>
<dbReference type="PANTHER" id="PTHR44167">
    <property type="entry name" value="OVARIAN-SPECIFIC SERINE/THREONINE-PROTEIN KINASE LOK-RELATED"/>
    <property type="match status" value="1"/>
</dbReference>
<dbReference type="Pfam" id="PF00069">
    <property type="entry name" value="Pkinase"/>
    <property type="match status" value="1"/>
</dbReference>
<evidence type="ECO:0000313" key="3">
    <source>
        <dbReference type="Proteomes" id="UP000469559"/>
    </source>
</evidence>
<name>A0A8T9BLD7_9HELO</name>
<dbReference type="SUPFAM" id="SSF56112">
    <property type="entry name" value="Protein kinase-like (PK-like)"/>
    <property type="match status" value="1"/>
</dbReference>
<dbReference type="GO" id="GO:0005634">
    <property type="term" value="C:nucleus"/>
    <property type="evidence" value="ECO:0007669"/>
    <property type="project" value="TreeGrafter"/>
</dbReference>
<dbReference type="PROSITE" id="PS50011">
    <property type="entry name" value="PROTEIN_KINASE_DOM"/>
    <property type="match status" value="1"/>
</dbReference>
<feature type="domain" description="Protein kinase" evidence="1">
    <location>
        <begin position="151"/>
        <end position="337"/>
    </location>
</feature>
<dbReference type="GO" id="GO:0004674">
    <property type="term" value="F:protein serine/threonine kinase activity"/>
    <property type="evidence" value="ECO:0007669"/>
    <property type="project" value="TreeGrafter"/>
</dbReference>
<dbReference type="InterPro" id="IPR000719">
    <property type="entry name" value="Prot_kinase_dom"/>
</dbReference>
<keyword evidence="3" id="KW-1185">Reference proteome</keyword>
<dbReference type="Proteomes" id="UP000469559">
    <property type="component" value="Unassembled WGS sequence"/>
</dbReference>
<evidence type="ECO:0000313" key="2">
    <source>
        <dbReference type="EMBL" id="TVY20808.1"/>
    </source>
</evidence>
<dbReference type="InterPro" id="IPR011009">
    <property type="entry name" value="Kinase-like_dom_sf"/>
</dbReference>
<dbReference type="Gene3D" id="1.10.510.10">
    <property type="entry name" value="Transferase(Phosphotransferase) domain 1"/>
    <property type="match status" value="1"/>
</dbReference>
<dbReference type="AlphaFoldDB" id="A0A8T9BLD7"/>